<protein>
    <recommendedName>
        <fullName evidence="6">Pseudouridylate synthase PUS7L</fullName>
    </recommendedName>
    <alternativeName>
        <fullName evidence="7">Pseudouridylate synthase 7 homolog-like protein</fullName>
    </alternativeName>
</protein>
<evidence type="ECO:0000256" key="4">
    <source>
        <dbReference type="ARBA" id="ARBA00023235"/>
    </source>
</evidence>
<evidence type="ECO:0000256" key="3">
    <source>
        <dbReference type="ARBA" id="ARBA00022664"/>
    </source>
</evidence>
<proteinExistence type="inferred from homology"/>
<dbReference type="GO" id="GO:0006397">
    <property type="term" value="P:mRNA processing"/>
    <property type="evidence" value="ECO:0007669"/>
    <property type="project" value="UniProtKB-KW"/>
</dbReference>
<dbReference type="InterPro" id="IPR056963">
    <property type="entry name" value="PUS7L_N"/>
</dbReference>
<evidence type="ECO:0000256" key="1">
    <source>
        <dbReference type="ARBA" id="ARBA00001166"/>
    </source>
</evidence>
<keyword evidence="3" id="KW-0507">mRNA processing</keyword>
<evidence type="ECO:0000313" key="9">
    <source>
        <dbReference type="EMBL" id="KAK1166848.1"/>
    </source>
</evidence>
<feature type="domain" description="TRUD" evidence="8">
    <location>
        <begin position="417"/>
        <end position="639"/>
    </location>
</feature>
<dbReference type="FunFam" id="3.30.2350.20:FF:000005">
    <property type="entry name" value="pseudouridylate synthase 7 homolog-like protein"/>
    <property type="match status" value="1"/>
</dbReference>
<reference evidence="9" key="1">
    <citation type="submission" date="2022-02" db="EMBL/GenBank/DDBJ databases">
        <title>Atlantic sturgeon de novo genome assembly.</title>
        <authorList>
            <person name="Stock M."/>
            <person name="Klopp C."/>
            <person name="Guiguen Y."/>
            <person name="Cabau C."/>
            <person name="Parinello H."/>
            <person name="Santidrian Yebra-Pimentel E."/>
            <person name="Kuhl H."/>
            <person name="Dirks R.P."/>
            <person name="Guessner J."/>
            <person name="Wuertz S."/>
            <person name="Du K."/>
            <person name="Schartl M."/>
        </authorList>
    </citation>
    <scope>NUCLEOTIDE SEQUENCE</scope>
    <source>
        <strain evidence="9">STURGEONOMICS-FGT-2020</strain>
        <tissue evidence="9">Whole blood</tissue>
    </source>
</reference>
<dbReference type="InterPro" id="IPR020103">
    <property type="entry name" value="PsdUridine_synth_cat_dom_sf"/>
</dbReference>
<dbReference type="NCBIfam" id="TIGR00094">
    <property type="entry name" value="tRNA_TruD_broad"/>
    <property type="match status" value="1"/>
</dbReference>
<comment type="caution">
    <text evidence="9">The sequence shown here is derived from an EMBL/GenBank/DDBJ whole genome shotgun (WGS) entry which is preliminary data.</text>
</comment>
<accession>A0AAD8G3U6</accession>
<gene>
    <name evidence="9" type="ORF">AOXY_G11468</name>
</gene>
<comment type="catalytic activity">
    <reaction evidence="1">
        <text>a uridine in mRNA = a pseudouridine in mRNA</text>
        <dbReference type="Rhea" id="RHEA:56644"/>
        <dbReference type="Rhea" id="RHEA-COMP:14658"/>
        <dbReference type="Rhea" id="RHEA-COMP:14659"/>
        <dbReference type="ChEBI" id="CHEBI:65314"/>
        <dbReference type="ChEBI" id="CHEBI:65315"/>
    </reaction>
</comment>
<dbReference type="CDD" id="cd02576">
    <property type="entry name" value="PseudoU_synth_ScPUS7"/>
    <property type="match status" value="1"/>
</dbReference>
<organism evidence="9 10">
    <name type="scientific">Acipenser oxyrinchus oxyrinchus</name>
    <dbReference type="NCBI Taxonomy" id="40147"/>
    <lineage>
        <taxon>Eukaryota</taxon>
        <taxon>Metazoa</taxon>
        <taxon>Chordata</taxon>
        <taxon>Craniata</taxon>
        <taxon>Vertebrata</taxon>
        <taxon>Euteleostomi</taxon>
        <taxon>Actinopterygii</taxon>
        <taxon>Chondrostei</taxon>
        <taxon>Acipenseriformes</taxon>
        <taxon>Acipenseridae</taxon>
        <taxon>Acipenser</taxon>
    </lineage>
</organism>
<evidence type="ECO:0000256" key="5">
    <source>
        <dbReference type="ARBA" id="ARBA00057241"/>
    </source>
</evidence>
<dbReference type="GO" id="GO:0003723">
    <property type="term" value="F:RNA binding"/>
    <property type="evidence" value="ECO:0007669"/>
    <property type="project" value="InterPro"/>
</dbReference>
<dbReference type="AlphaFoldDB" id="A0AAD8G3U6"/>
<dbReference type="PIRSF" id="PIRSF037016">
    <property type="entry name" value="Pseudouridin_synth_euk_prd"/>
    <property type="match status" value="1"/>
</dbReference>
<evidence type="ECO:0000313" key="10">
    <source>
        <dbReference type="Proteomes" id="UP001230051"/>
    </source>
</evidence>
<dbReference type="EMBL" id="JAGXEW010000010">
    <property type="protein sequence ID" value="KAK1166848.1"/>
    <property type="molecule type" value="Genomic_DNA"/>
</dbReference>
<dbReference type="Gene3D" id="3.30.2350.20">
    <property type="entry name" value="TruD, catalytic domain"/>
    <property type="match status" value="2"/>
</dbReference>
<dbReference type="InterPro" id="IPR011760">
    <property type="entry name" value="PsdUridine_synth_TruD_insert"/>
</dbReference>
<keyword evidence="10" id="KW-1185">Reference proteome</keyword>
<dbReference type="InterPro" id="IPR042214">
    <property type="entry name" value="TruD_catalytic"/>
</dbReference>
<dbReference type="Pfam" id="PF01142">
    <property type="entry name" value="TruD"/>
    <property type="match status" value="1"/>
</dbReference>
<dbReference type="InterPro" id="IPR056961">
    <property type="entry name" value="R3H_PUS7L"/>
</dbReference>
<dbReference type="InterPro" id="IPR001656">
    <property type="entry name" value="PsdUridine_synth_TruD"/>
</dbReference>
<comment type="function">
    <text evidence="5">Pseudouridine synthase that catalyzes pseudouridylation of mRNAs.</text>
</comment>
<keyword evidence="4" id="KW-0413">Isomerase</keyword>
<name>A0AAD8G3U6_ACIOX</name>
<dbReference type="PROSITE" id="PS50984">
    <property type="entry name" value="TRUD"/>
    <property type="match status" value="1"/>
</dbReference>
<dbReference type="Pfam" id="PF23943">
    <property type="entry name" value="PUS7L_N"/>
    <property type="match status" value="1"/>
</dbReference>
<evidence type="ECO:0000256" key="6">
    <source>
        <dbReference type="ARBA" id="ARBA00067866"/>
    </source>
</evidence>
<dbReference type="PANTHER" id="PTHR13326:SF21">
    <property type="entry name" value="PSEUDOURIDYLATE SYNTHASE PUS7L"/>
    <property type="match status" value="1"/>
</dbReference>
<evidence type="ECO:0000256" key="2">
    <source>
        <dbReference type="ARBA" id="ARBA00007953"/>
    </source>
</evidence>
<dbReference type="SUPFAM" id="SSF55120">
    <property type="entry name" value="Pseudouridine synthase"/>
    <property type="match status" value="1"/>
</dbReference>
<dbReference type="PANTHER" id="PTHR13326">
    <property type="entry name" value="TRNA PSEUDOURIDINE SYNTHASE D"/>
    <property type="match status" value="1"/>
</dbReference>
<dbReference type="GO" id="GO:0009982">
    <property type="term" value="F:pseudouridine synthase activity"/>
    <property type="evidence" value="ECO:0007669"/>
    <property type="project" value="InterPro"/>
</dbReference>
<sequence length="702" mass="79946">MGENTNGTACMSLSSLSSISDHCGFHGSIKQSTSDFVVIEMNMNGQLVNVDNLNEVLCHQISEHTEPYHQKPNKKPKISAVVVKDTDYSCGKVVLDNHNTDLDTFQTAVLCEEAQDLDFILEHSVNEELAQFAMSIRKCPHSELREKPNPTQLSLGMYPDKDQRVSVHRAVRQKYPFLMTVTNQCEILVKEDSHYKELSQLVSEEESEDFFRFLDAKAPNSTFTFQHDDNKEHRKAVHHFLSKHFGKLVETKSFVVDNSGGGQQNAAITVRFREKKQRTKKRDAIDAQDEDVLYTAFTLQKENLETLEAISYLASVLGVLPSDFSYAGIKDKRAVTYQTMVVKKVSPERLKEVAPAFRKKAMNLYNMRPADQPIRLGQLRGNHFDILVRNVKKHSADSSADLKDLVHEALENVKTKGFVNYYGPQRFGVGQKVQADQIGLALLKEEMVTAVKLFFTPEVDDPLDRAKRHFLQTEDAKETLAMMPEYKVRERMVLRALNRFGMGQEGCTRGWLSIPYSMRVFYIHAYCSRKWNEAASYRLQTYGQRVVKGDLVFSKEANEKNSTLSSQVHMVTANEEEENIYTLNQVVLPMPGNSITYPDNKVGYWYKETLAKDGLQACKFRVHPLKLNIPGCYRLMLAYPKNLTYKLQHDSEVVMSEETPEKITHEQSENPTPSASCLSLSFNLNSSCYATVCLREIMKCDP</sequence>
<dbReference type="GO" id="GO:0005634">
    <property type="term" value="C:nucleus"/>
    <property type="evidence" value="ECO:0007669"/>
    <property type="project" value="TreeGrafter"/>
</dbReference>
<dbReference type="Proteomes" id="UP001230051">
    <property type="component" value="Unassembled WGS sequence"/>
</dbReference>
<evidence type="ECO:0000256" key="7">
    <source>
        <dbReference type="ARBA" id="ARBA00079696"/>
    </source>
</evidence>
<comment type="similarity">
    <text evidence="2">Belongs to the pseudouridine synthase TruD family.</text>
</comment>
<dbReference type="Pfam" id="PF25094">
    <property type="entry name" value="R3H_PUS7L"/>
    <property type="match status" value="1"/>
</dbReference>
<evidence type="ECO:0000259" key="8">
    <source>
        <dbReference type="PROSITE" id="PS50984"/>
    </source>
</evidence>
<dbReference type="GO" id="GO:0001522">
    <property type="term" value="P:pseudouridine synthesis"/>
    <property type="evidence" value="ECO:0007669"/>
    <property type="project" value="InterPro"/>
</dbReference>